<keyword evidence="2" id="KW-1185">Reference proteome</keyword>
<accession>A0AAD5N913</accession>
<dbReference type="Proteomes" id="UP001196413">
    <property type="component" value="Unassembled WGS sequence"/>
</dbReference>
<comment type="caution">
    <text evidence="1">The sequence shown here is derived from an EMBL/GenBank/DDBJ whole genome shotgun (WGS) entry which is preliminary data.</text>
</comment>
<evidence type="ECO:0000313" key="1">
    <source>
        <dbReference type="EMBL" id="KAJ1363526.1"/>
    </source>
</evidence>
<gene>
    <name evidence="1" type="ORF">KIN20_023411</name>
</gene>
<name>A0AAD5N913_PARTN</name>
<dbReference type="AlphaFoldDB" id="A0AAD5N913"/>
<proteinExistence type="predicted"/>
<reference evidence="1" key="1">
    <citation type="submission" date="2021-06" db="EMBL/GenBank/DDBJ databases">
        <title>Parelaphostrongylus tenuis whole genome reference sequence.</title>
        <authorList>
            <person name="Garwood T.J."/>
            <person name="Larsen P.A."/>
            <person name="Fountain-Jones N.M."/>
            <person name="Garbe J.R."/>
            <person name="Macchietto M.G."/>
            <person name="Kania S.A."/>
            <person name="Gerhold R.W."/>
            <person name="Richards J.E."/>
            <person name="Wolf T.M."/>
        </authorList>
    </citation>
    <scope>NUCLEOTIDE SEQUENCE</scope>
    <source>
        <strain evidence="1">MNPRO001-30</strain>
        <tissue evidence="1">Meninges</tissue>
    </source>
</reference>
<sequence length="52" mass="6131">MPISQLRNSGRGIGWNQRLIDVHELYENRIMRQIAFELRGRSGDYLTKKSLL</sequence>
<organism evidence="1 2">
    <name type="scientific">Parelaphostrongylus tenuis</name>
    <name type="common">Meningeal worm</name>
    <dbReference type="NCBI Taxonomy" id="148309"/>
    <lineage>
        <taxon>Eukaryota</taxon>
        <taxon>Metazoa</taxon>
        <taxon>Ecdysozoa</taxon>
        <taxon>Nematoda</taxon>
        <taxon>Chromadorea</taxon>
        <taxon>Rhabditida</taxon>
        <taxon>Rhabditina</taxon>
        <taxon>Rhabditomorpha</taxon>
        <taxon>Strongyloidea</taxon>
        <taxon>Metastrongylidae</taxon>
        <taxon>Parelaphostrongylus</taxon>
    </lineage>
</organism>
<dbReference type="EMBL" id="JAHQIW010004748">
    <property type="protein sequence ID" value="KAJ1363526.1"/>
    <property type="molecule type" value="Genomic_DNA"/>
</dbReference>
<evidence type="ECO:0000313" key="2">
    <source>
        <dbReference type="Proteomes" id="UP001196413"/>
    </source>
</evidence>
<protein>
    <submittedName>
        <fullName evidence="1">Uncharacterized protein</fullName>
    </submittedName>
</protein>